<sequence length="230" mass="25320">MINSQPSPRTEPIGKHLSQEKLFQFLSDEVSPAEKQELELHLQTCPLCREALEGFAETDHLKSQADLLELNHLLKKRTSRRKPNTLVNDIKTWGIATAIVFLLLISAAIVWNVVHTSKPAPANNSAPTGPGVTLYARPVKGYDHLNQYLRQAQAQATSNAGKTTFQKGKVILSFTVNPDSSLSHFNVLKSLGKETDNLAIEIVKKGPGWQPGSKQGQIVAQKVTLPVIFK</sequence>
<dbReference type="InterPro" id="IPR051045">
    <property type="entry name" value="TonB-dependent_transducer"/>
</dbReference>
<evidence type="ECO:0000259" key="2">
    <source>
        <dbReference type="PROSITE" id="PS52015"/>
    </source>
</evidence>
<dbReference type="InterPro" id="IPR027383">
    <property type="entry name" value="Znf_put"/>
</dbReference>
<dbReference type="Gene3D" id="3.30.1150.10">
    <property type="match status" value="1"/>
</dbReference>
<dbReference type="Pfam" id="PF13490">
    <property type="entry name" value="zf-HC2"/>
    <property type="match status" value="1"/>
</dbReference>
<name>A0A7G7GA86_9BACT</name>
<dbReference type="GO" id="GO:0055085">
    <property type="term" value="P:transmembrane transport"/>
    <property type="evidence" value="ECO:0007669"/>
    <property type="project" value="InterPro"/>
</dbReference>
<evidence type="ECO:0000313" key="4">
    <source>
        <dbReference type="Proteomes" id="UP000515237"/>
    </source>
</evidence>
<accession>A0A7G7GA86</accession>
<dbReference type="SUPFAM" id="SSF74653">
    <property type="entry name" value="TolA/TonB C-terminal domain"/>
    <property type="match status" value="1"/>
</dbReference>
<dbReference type="AlphaFoldDB" id="A0A7G7GA86"/>
<dbReference type="KEGG" id="aswu:HUW51_15555"/>
<keyword evidence="4" id="KW-1185">Reference proteome</keyword>
<feature type="transmembrane region" description="Helical" evidence="1">
    <location>
        <begin position="90"/>
        <end position="114"/>
    </location>
</feature>
<keyword evidence="1" id="KW-0472">Membrane</keyword>
<evidence type="ECO:0000313" key="3">
    <source>
        <dbReference type="EMBL" id="QNF34070.1"/>
    </source>
</evidence>
<feature type="domain" description="TonB C-terminal" evidence="2">
    <location>
        <begin position="142"/>
        <end position="230"/>
    </location>
</feature>
<dbReference type="InterPro" id="IPR037682">
    <property type="entry name" value="TonB_C"/>
</dbReference>
<keyword evidence="1" id="KW-1133">Transmembrane helix</keyword>
<keyword evidence="1" id="KW-0812">Transmembrane</keyword>
<dbReference type="Gene3D" id="1.10.10.1320">
    <property type="entry name" value="Anti-sigma factor, zinc-finger domain"/>
    <property type="match status" value="1"/>
</dbReference>
<proteinExistence type="predicted"/>
<dbReference type="Proteomes" id="UP000515237">
    <property type="component" value="Chromosome"/>
</dbReference>
<dbReference type="PANTHER" id="PTHR33446">
    <property type="entry name" value="PROTEIN TONB-RELATED"/>
    <property type="match status" value="1"/>
</dbReference>
<dbReference type="InterPro" id="IPR041916">
    <property type="entry name" value="Anti_sigma_zinc_sf"/>
</dbReference>
<dbReference type="EMBL" id="CP055156">
    <property type="protein sequence ID" value="QNF34070.1"/>
    <property type="molecule type" value="Genomic_DNA"/>
</dbReference>
<reference evidence="3 4" key="1">
    <citation type="journal article" date="2018" name="Int. J. Syst. Evol. Microbiol.">
        <title>Adhaeribacter swui sp. nov., isolated from wet mud.</title>
        <authorList>
            <person name="Kim D.U."/>
            <person name="Kim K.W."/>
            <person name="Kang M.S."/>
            <person name="Kim J.Y."/>
            <person name="Jang J.H."/>
            <person name="Kim M.K."/>
        </authorList>
    </citation>
    <scope>NUCLEOTIDE SEQUENCE [LARGE SCALE GENOMIC DNA]</scope>
    <source>
        <strain evidence="3 4">KCTC 52873</strain>
    </source>
</reference>
<protein>
    <submittedName>
        <fullName evidence="3">Energy transducer TonB</fullName>
    </submittedName>
</protein>
<dbReference type="Pfam" id="PF03544">
    <property type="entry name" value="TonB_C"/>
    <property type="match status" value="1"/>
</dbReference>
<dbReference type="GO" id="GO:0098797">
    <property type="term" value="C:plasma membrane protein complex"/>
    <property type="evidence" value="ECO:0007669"/>
    <property type="project" value="TreeGrafter"/>
</dbReference>
<organism evidence="3 4">
    <name type="scientific">Adhaeribacter swui</name>
    <dbReference type="NCBI Taxonomy" id="2086471"/>
    <lineage>
        <taxon>Bacteria</taxon>
        <taxon>Pseudomonadati</taxon>
        <taxon>Bacteroidota</taxon>
        <taxon>Cytophagia</taxon>
        <taxon>Cytophagales</taxon>
        <taxon>Hymenobacteraceae</taxon>
        <taxon>Adhaeribacter</taxon>
    </lineage>
</organism>
<dbReference type="RefSeq" id="WP_185270552.1">
    <property type="nucleotide sequence ID" value="NZ_CP055156.1"/>
</dbReference>
<evidence type="ECO:0000256" key="1">
    <source>
        <dbReference type="SAM" id="Phobius"/>
    </source>
</evidence>
<dbReference type="PROSITE" id="PS52015">
    <property type="entry name" value="TONB_CTD"/>
    <property type="match status" value="1"/>
</dbReference>
<dbReference type="GO" id="GO:0031992">
    <property type="term" value="F:energy transducer activity"/>
    <property type="evidence" value="ECO:0007669"/>
    <property type="project" value="TreeGrafter"/>
</dbReference>
<dbReference type="PANTHER" id="PTHR33446:SF2">
    <property type="entry name" value="PROTEIN TONB"/>
    <property type="match status" value="1"/>
</dbReference>
<gene>
    <name evidence="3" type="ORF">HUW51_15555</name>
</gene>